<evidence type="ECO:0000256" key="18">
    <source>
        <dbReference type="ARBA" id="ARBA00044632"/>
    </source>
</evidence>
<dbReference type="Gene3D" id="1.10.150.110">
    <property type="entry name" value="DNA polymerase beta, N-terminal domain-like"/>
    <property type="match status" value="1"/>
</dbReference>
<feature type="compositionally biased region" description="Low complexity" evidence="22">
    <location>
        <begin position="581"/>
        <end position="616"/>
    </location>
</feature>
<dbReference type="EMBL" id="JQIM01000009">
    <property type="protein sequence ID" value="KGX10780.1"/>
    <property type="molecule type" value="Genomic_DNA"/>
</dbReference>
<name>A0AA40JEH6_BURPE</name>
<sequence length="646" mass="69149">MPIHNADFAAVFAEIADLLEIQGANPFRVRAYRNAARTIGGLGRDIGALIAAGRSLDDIPTIGADLAGKLREIATTGTCALQRQLRGALPAALVELLGVPGLGAKRVRALHDALGVETLEQLKTAAEHGKIRGLPGFGEKTEAHIAEAIGARLRRKSQRFLLSFATQYLTPLLTYLRETPGVSEAVAAGSFRRRRESVGDLDIVVTSGDPAKVSARFVEYGEVARVLASGDTRSSVVLRCGIQADLRVVSPAALGAALVYFTGSKAHNIAMRRIAQARDLKINEYGVFDGERRIAGATEESVYASIGLAWVPPELRENRGEIEAAREGRLPALVERKHLRGDLHAHTNATDGRDSLRDMALEARKRGLDYLAITDHARGLGVAHGLDAERLARQIDEIDRLNETLDGIVLLKGIEVDILEDGSLDLPDGVLARLDLVVGAVHGHFDLSRAAQTERVLRAMDHPYFSILAHPSGRLLGERDACDIDLARVIEHARARGCHLELNAQPQRLDLADVWCRHAAEAGVLVSIDSDAHRREDLGHLGIGVDQARRGWLTKAQVLNTRTLAQLRPLLARTMGGGAMSVSASEPAPVPAPVSASKSASTSTSTSTSTSASTGASRKRSSGKRDTAGSAEGGARRTKKTRRPPA</sequence>
<evidence type="ECO:0000256" key="12">
    <source>
        <dbReference type="ARBA" id="ARBA00022843"/>
    </source>
</evidence>
<evidence type="ECO:0000259" key="23">
    <source>
        <dbReference type="SMART" id="SM00278"/>
    </source>
</evidence>
<dbReference type="InterPro" id="IPR027421">
    <property type="entry name" value="DNA_pol_lamdba_lyase_dom_sf"/>
</dbReference>
<dbReference type="Gene3D" id="3.30.460.10">
    <property type="entry name" value="Beta Polymerase, domain 2"/>
    <property type="match status" value="1"/>
</dbReference>
<evidence type="ECO:0000256" key="14">
    <source>
        <dbReference type="ARBA" id="ARBA00023053"/>
    </source>
</evidence>
<dbReference type="AlphaFoldDB" id="A0AA40JEH6"/>
<evidence type="ECO:0000259" key="24">
    <source>
        <dbReference type="SMART" id="SM00481"/>
    </source>
</evidence>
<evidence type="ECO:0000256" key="11">
    <source>
        <dbReference type="ARBA" id="ARBA00022763"/>
    </source>
</evidence>
<keyword evidence="15" id="KW-0234">DNA repair</keyword>
<keyword evidence="10" id="KW-0235">DNA replication</keyword>
<keyword evidence="11" id="KW-0227">DNA damage</keyword>
<keyword evidence="14" id="KW-0915">Sodium</keyword>
<dbReference type="CDD" id="cd00141">
    <property type="entry name" value="NT_POLXc"/>
    <property type="match status" value="1"/>
</dbReference>
<dbReference type="InterPro" id="IPR037160">
    <property type="entry name" value="DNA_Pol_thumb_sf"/>
</dbReference>
<evidence type="ECO:0000256" key="7">
    <source>
        <dbReference type="ARBA" id="ARBA00022634"/>
    </source>
</evidence>
<evidence type="ECO:0000256" key="19">
    <source>
        <dbReference type="ARBA" id="ARBA00044678"/>
    </source>
</evidence>
<evidence type="ECO:0000256" key="15">
    <source>
        <dbReference type="ARBA" id="ARBA00023204"/>
    </source>
</evidence>
<keyword evidence="13" id="KW-0239">DNA-directed DNA polymerase</keyword>
<feature type="domain" description="Helix-hairpin-helix DNA-binding motif class 1" evidence="23">
    <location>
        <begin position="54"/>
        <end position="73"/>
    </location>
</feature>
<evidence type="ECO:0000256" key="21">
    <source>
        <dbReference type="ARBA" id="ARBA00049244"/>
    </source>
</evidence>
<dbReference type="RefSeq" id="WP_038739569.1">
    <property type="nucleotide sequence ID" value="NZ_KN323089.1"/>
</dbReference>
<evidence type="ECO:0000256" key="22">
    <source>
        <dbReference type="SAM" id="MobiDB-lite"/>
    </source>
</evidence>
<dbReference type="EC" id="4.2.99.18" evidence="4"/>
<dbReference type="CDD" id="cd07436">
    <property type="entry name" value="PHP_PolX"/>
    <property type="match status" value="1"/>
</dbReference>
<evidence type="ECO:0000256" key="3">
    <source>
        <dbReference type="ARBA" id="ARBA00012417"/>
    </source>
</evidence>
<dbReference type="InterPro" id="IPR002008">
    <property type="entry name" value="DNA_pol_X_beta-like"/>
</dbReference>
<dbReference type="SUPFAM" id="SSF89550">
    <property type="entry name" value="PHP domain-like"/>
    <property type="match status" value="1"/>
</dbReference>
<dbReference type="NCBIfam" id="NF006375">
    <property type="entry name" value="PRK08609.1"/>
    <property type="match status" value="1"/>
</dbReference>
<dbReference type="GO" id="GO:0003677">
    <property type="term" value="F:DNA binding"/>
    <property type="evidence" value="ECO:0007669"/>
    <property type="project" value="InterPro"/>
</dbReference>
<dbReference type="SUPFAM" id="SSF158702">
    <property type="entry name" value="Sec63 N-terminal domain-like"/>
    <property type="match status" value="1"/>
</dbReference>
<dbReference type="GO" id="GO:0006281">
    <property type="term" value="P:DNA repair"/>
    <property type="evidence" value="ECO:0007669"/>
    <property type="project" value="UniProtKB-KW"/>
</dbReference>
<evidence type="ECO:0000256" key="10">
    <source>
        <dbReference type="ARBA" id="ARBA00022705"/>
    </source>
</evidence>
<dbReference type="InterPro" id="IPR043519">
    <property type="entry name" value="NT_sf"/>
</dbReference>
<dbReference type="Gene3D" id="3.20.20.140">
    <property type="entry name" value="Metal-dependent hydrolases"/>
    <property type="match status" value="1"/>
</dbReference>
<dbReference type="GO" id="GO:0003887">
    <property type="term" value="F:DNA-directed DNA polymerase activity"/>
    <property type="evidence" value="ECO:0007669"/>
    <property type="project" value="UniProtKB-KW"/>
</dbReference>
<dbReference type="PRINTS" id="PR00870">
    <property type="entry name" value="DNAPOLXBETA"/>
</dbReference>
<dbReference type="SUPFAM" id="SSF81301">
    <property type="entry name" value="Nucleotidyltransferase"/>
    <property type="match status" value="1"/>
</dbReference>
<feature type="region of interest" description="Disordered" evidence="22">
    <location>
        <begin position="579"/>
        <end position="646"/>
    </location>
</feature>
<dbReference type="Pfam" id="PF14716">
    <property type="entry name" value="HHH_8"/>
    <property type="match status" value="1"/>
</dbReference>
<keyword evidence="9" id="KW-0548">Nucleotidyltransferase</keyword>
<evidence type="ECO:0000256" key="5">
    <source>
        <dbReference type="ARBA" id="ARBA00020020"/>
    </source>
</evidence>
<dbReference type="GO" id="GO:0140078">
    <property type="term" value="F:class I DNA-(apurinic or apyrimidinic site) endonuclease activity"/>
    <property type="evidence" value="ECO:0007669"/>
    <property type="project" value="UniProtKB-EC"/>
</dbReference>
<comment type="subcellular location">
    <subcellularLocation>
        <location evidence="2">Cytoplasm</location>
    </subcellularLocation>
</comment>
<dbReference type="InterPro" id="IPR016195">
    <property type="entry name" value="Pol/histidinol_Pase-like"/>
</dbReference>
<comment type="cofactor">
    <cofactor evidence="1">
        <name>Mg(2+)</name>
        <dbReference type="ChEBI" id="CHEBI:18420"/>
    </cofactor>
</comment>
<comment type="caution">
    <text evidence="26">The sequence shown here is derived from an EMBL/GenBank/DDBJ whole genome shotgun (WGS) entry which is preliminary data.</text>
</comment>
<feature type="domain" description="Polymerase/histidinol phosphatase N-terminal" evidence="24">
    <location>
        <begin position="341"/>
        <end position="420"/>
    </location>
</feature>
<proteinExistence type="predicted"/>
<dbReference type="PANTHER" id="PTHR36928">
    <property type="entry name" value="PHOSPHATASE YCDX-RELATED"/>
    <property type="match status" value="1"/>
</dbReference>
<dbReference type="InterPro" id="IPR002054">
    <property type="entry name" value="DNA-dir_DNA_pol_X"/>
</dbReference>
<evidence type="ECO:0000313" key="27">
    <source>
        <dbReference type="Proteomes" id="UP000030475"/>
    </source>
</evidence>
<accession>A0AA40JEH6</accession>
<evidence type="ECO:0000256" key="1">
    <source>
        <dbReference type="ARBA" id="ARBA00001946"/>
    </source>
</evidence>
<keyword evidence="8" id="KW-0808">Transferase</keyword>
<protein>
    <recommendedName>
        <fullName evidence="5">DNA polymerase beta</fullName>
        <ecNumber evidence="3">2.7.7.7</ecNumber>
        <ecNumber evidence="4">4.2.99.18</ecNumber>
    </recommendedName>
    <alternativeName>
        <fullName evidence="16">5'-deoxyribose-phosphate lyase</fullName>
    </alternativeName>
    <alternativeName>
        <fullName evidence="17">AP lyase</fullName>
    </alternativeName>
</protein>
<feature type="domain" description="Helix-hairpin-helix DNA-binding motif class 1" evidence="23">
    <location>
        <begin position="94"/>
        <end position="113"/>
    </location>
</feature>
<evidence type="ECO:0000259" key="25">
    <source>
        <dbReference type="SMART" id="SM00483"/>
    </source>
</evidence>
<dbReference type="InterPro" id="IPR003141">
    <property type="entry name" value="Pol/His_phosphatase_N"/>
</dbReference>
<organism evidence="26 27">
    <name type="scientific">Burkholderia pseudomallei</name>
    <name type="common">Pseudomonas pseudomallei</name>
    <dbReference type="NCBI Taxonomy" id="28450"/>
    <lineage>
        <taxon>Bacteria</taxon>
        <taxon>Pseudomonadati</taxon>
        <taxon>Pseudomonadota</taxon>
        <taxon>Betaproteobacteria</taxon>
        <taxon>Burkholderiales</taxon>
        <taxon>Burkholderiaceae</taxon>
        <taxon>Burkholderia</taxon>
        <taxon>pseudomallei group</taxon>
    </lineage>
</organism>
<keyword evidence="6" id="KW-0488">Methylation</keyword>
<dbReference type="SMART" id="SM00481">
    <property type="entry name" value="POLIIIAc"/>
    <property type="match status" value="1"/>
</dbReference>
<dbReference type="Gene3D" id="3.30.210.10">
    <property type="entry name" value="DNA polymerase, thumb domain"/>
    <property type="match status" value="1"/>
</dbReference>
<dbReference type="GO" id="GO:0042578">
    <property type="term" value="F:phosphoric ester hydrolase activity"/>
    <property type="evidence" value="ECO:0007669"/>
    <property type="project" value="TreeGrafter"/>
</dbReference>
<evidence type="ECO:0000256" key="13">
    <source>
        <dbReference type="ARBA" id="ARBA00022932"/>
    </source>
</evidence>
<dbReference type="InterPro" id="IPR004013">
    <property type="entry name" value="PHP_dom"/>
</dbReference>
<feature type="domain" description="Helix-hairpin-helix DNA-binding motif class 1" evidence="23">
    <location>
        <begin position="129"/>
        <end position="148"/>
    </location>
</feature>
<dbReference type="SUPFAM" id="SSF47802">
    <property type="entry name" value="DNA polymerase beta, N-terminal domain-like"/>
    <property type="match status" value="1"/>
</dbReference>
<evidence type="ECO:0000256" key="20">
    <source>
        <dbReference type="ARBA" id="ARBA00045548"/>
    </source>
</evidence>
<dbReference type="InterPro" id="IPR029398">
    <property type="entry name" value="PolB_thumb"/>
</dbReference>
<dbReference type="EC" id="2.7.7.7" evidence="3"/>
<evidence type="ECO:0000256" key="2">
    <source>
        <dbReference type="ARBA" id="ARBA00004496"/>
    </source>
</evidence>
<dbReference type="InterPro" id="IPR047967">
    <property type="entry name" value="PolX_PHP"/>
</dbReference>
<dbReference type="GO" id="GO:0005829">
    <property type="term" value="C:cytosol"/>
    <property type="evidence" value="ECO:0007669"/>
    <property type="project" value="TreeGrafter"/>
</dbReference>
<dbReference type="InterPro" id="IPR003583">
    <property type="entry name" value="Hlx-hairpin-Hlx_DNA-bd_motif"/>
</dbReference>
<reference evidence="26 27" key="1">
    <citation type="submission" date="2014-08" db="EMBL/GenBank/DDBJ databases">
        <authorList>
            <person name="Bunnell A."/>
            <person name="Chain P.S."/>
            <person name="Chertkov O."/>
            <person name="Currie B.J."/>
            <person name="Daligault H.E."/>
            <person name="Davenport K.W."/>
            <person name="Davis C."/>
            <person name="Gleasner C.D."/>
            <person name="Johnson S.L."/>
            <person name="Kaestli M."/>
            <person name="Koren S."/>
            <person name="Kunde Y.A."/>
            <person name="Mayo M."/>
            <person name="McMurry K.K."/>
            <person name="Price E.P."/>
            <person name="Reitenga K.G."/>
            <person name="Robison R."/>
            <person name="Rosovitz M.J."/>
            <person name="Sarovich D.S."/>
            <person name="Teshima H."/>
        </authorList>
    </citation>
    <scope>NUCLEOTIDE SEQUENCE [LARGE SCALE GENOMIC DNA]</scope>
    <source>
        <strain evidence="26 27">MSHR44</strain>
    </source>
</reference>
<evidence type="ECO:0000256" key="6">
    <source>
        <dbReference type="ARBA" id="ARBA00022481"/>
    </source>
</evidence>
<evidence type="ECO:0000256" key="9">
    <source>
        <dbReference type="ARBA" id="ARBA00022695"/>
    </source>
</evidence>
<dbReference type="InterPro" id="IPR050243">
    <property type="entry name" value="PHP_phosphatase"/>
</dbReference>
<dbReference type="Pfam" id="PF14791">
    <property type="entry name" value="DNA_pol_B_thumb"/>
    <property type="match status" value="1"/>
</dbReference>
<dbReference type="SMART" id="SM00483">
    <property type="entry name" value="POLXc"/>
    <property type="match status" value="1"/>
</dbReference>
<keyword evidence="7" id="KW-0237">DNA synthesis</keyword>
<dbReference type="Proteomes" id="UP000030475">
    <property type="component" value="Unassembled WGS sequence"/>
</dbReference>
<evidence type="ECO:0000256" key="8">
    <source>
        <dbReference type="ARBA" id="ARBA00022679"/>
    </source>
</evidence>
<feature type="compositionally biased region" description="Basic residues" evidence="22">
    <location>
        <begin position="636"/>
        <end position="646"/>
    </location>
</feature>
<dbReference type="Pfam" id="PF14520">
    <property type="entry name" value="HHH_5"/>
    <property type="match status" value="1"/>
</dbReference>
<keyword evidence="12" id="KW-0832">Ubl conjugation</keyword>
<comment type="catalytic activity">
    <reaction evidence="21">
        <text>DNA(n) + a 2'-deoxyribonucleoside 5'-triphosphate = DNA(n+1) + diphosphate</text>
        <dbReference type="Rhea" id="RHEA:22508"/>
        <dbReference type="Rhea" id="RHEA-COMP:17339"/>
        <dbReference type="Rhea" id="RHEA-COMP:17340"/>
        <dbReference type="ChEBI" id="CHEBI:33019"/>
        <dbReference type="ChEBI" id="CHEBI:61560"/>
        <dbReference type="ChEBI" id="CHEBI:173112"/>
        <dbReference type="EC" id="2.7.7.7"/>
    </reaction>
</comment>
<gene>
    <name evidence="26" type="ORF">Y036_4606</name>
</gene>
<dbReference type="SMART" id="SM00278">
    <property type="entry name" value="HhH1"/>
    <property type="match status" value="3"/>
</dbReference>
<comment type="catalytic activity">
    <reaction evidence="18">
        <text>2'-deoxyribonucleotide-(2'-deoxyribose 5'-phosphate)-2'-deoxyribonucleotide-DNA = a 3'-end 2'-deoxyribonucleotide-(2,3-dehydro-2,3-deoxyribose 5'-phosphate)-DNA + a 5'-end 5'-phospho-2'-deoxyribonucleoside-DNA + H(+)</text>
        <dbReference type="Rhea" id="RHEA:66592"/>
        <dbReference type="Rhea" id="RHEA-COMP:13180"/>
        <dbReference type="Rhea" id="RHEA-COMP:16897"/>
        <dbReference type="Rhea" id="RHEA-COMP:17067"/>
        <dbReference type="ChEBI" id="CHEBI:15378"/>
        <dbReference type="ChEBI" id="CHEBI:136412"/>
        <dbReference type="ChEBI" id="CHEBI:157695"/>
        <dbReference type="ChEBI" id="CHEBI:167181"/>
        <dbReference type="EC" id="4.2.99.18"/>
    </reaction>
</comment>
<dbReference type="GO" id="GO:0008270">
    <property type="term" value="F:zinc ion binding"/>
    <property type="evidence" value="ECO:0007669"/>
    <property type="project" value="TreeGrafter"/>
</dbReference>
<feature type="domain" description="DNA-directed DNA polymerase X" evidence="25">
    <location>
        <begin position="3"/>
        <end position="317"/>
    </location>
</feature>
<evidence type="ECO:0000313" key="26">
    <source>
        <dbReference type="EMBL" id="KGX10780.1"/>
    </source>
</evidence>
<evidence type="ECO:0000256" key="17">
    <source>
        <dbReference type="ARBA" id="ARBA00035726"/>
    </source>
</evidence>
<dbReference type="PANTHER" id="PTHR36928:SF1">
    <property type="entry name" value="PHOSPHATASE YCDX-RELATED"/>
    <property type="match status" value="1"/>
</dbReference>
<comment type="function">
    <text evidence="20">Repair polymerase that plays a key role in base-excision repair. During this process, the damaged base is excised by specific DNA glycosylases, the DNA backbone is nicked at the abasic site by an apurinic/apyrimidic (AP) endonuclease, and POLB removes 5'-deoxyribose-phosphate from the preincised AP site acting as a 5'-deoxyribose-phosphate lyase (5'-dRP lyase); through its DNA polymerase activity, it adds one nucleotide to the 3' end of the arising single-nucleotide gap. Conducts 'gap-filling' DNA synthesis in a stepwise distributive fashion rather than in a processive fashion as for other DNA polymerases. It is also able to cleave sugar-phosphate bonds 3' to an intact AP site, acting as an AP lyase.</text>
</comment>
<comment type="catalytic activity">
    <reaction evidence="19">
        <text>a 5'-end 2'-deoxyribose-2'-deoxyribonucleotide-DNA = (2E,4S)-4-hydroxypenten-2-al-5-phosphate + a 5'-end 5'-phospho-2'-deoxyribonucleoside-DNA + H(+)</text>
        <dbReference type="Rhea" id="RHEA:76255"/>
        <dbReference type="Rhea" id="RHEA-COMP:13180"/>
        <dbReference type="Rhea" id="RHEA-COMP:18657"/>
        <dbReference type="ChEBI" id="CHEBI:15378"/>
        <dbReference type="ChEBI" id="CHEBI:136412"/>
        <dbReference type="ChEBI" id="CHEBI:195194"/>
        <dbReference type="ChEBI" id="CHEBI:195195"/>
    </reaction>
</comment>
<evidence type="ECO:0000256" key="4">
    <source>
        <dbReference type="ARBA" id="ARBA00012720"/>
    </source>
</evidence>
<dbReference type="Gene3D" id="1.10.150.20">
    <property type="entry name" value="5' to 3' exonuclease, C-terminal subdomain"/>
    <property type="match status" value="1"/>
</dbReference>
<dbReference type="InterPro" id="IPR010996">
    <property type="entry name" value="HHH_MUS81"/>
</dbReference>
<dbReference type="Pfam" id="PF02811">
    <property type="entry name" value="PHP"/>
    <property type="match status" value="1"/>
</dbReference>
<evidence type="ECO:0000256" key="16">
    <source>
        <dbReference type="ARBA" id="ARBA00035717"/>
    </source>
</evidence>